<keyword evidence="3" id="KW-1185">Reference proteome</keyword>
<dbReference type="RefSeq" id="WP_046823599.1">
    <property type="nucleotide sequence ID" value="NZ_LBBT01000252.1"/>
</dbReference>
<proteinExistence type="predicted"/>
<dbReference type="OrthoDB" id="1751855at2"/>
<dbReference type="Proteomes" id="UP000034407">
    <property type="component" value="Unassembled WGS sequence"/>
</dbReference>
<protein>
    <recommendedName>
        <fullName evidence="1">Type I restriction enzyme R protein N-terminal domain-containing protein</fullName>
    </recommendedName>
</protein>
<evidence type="ECO:0000313" key="3">
    <source>
        <dbReference type="Proteomes" id="UP000034407"/>
    </source>
</evidence>
<gene>
    <name evidence="2" type="ORF">VN21_12870</name>
</gene>
<reference evidence="2 3" key="1">
    <citation type="submission" date="2015-04" db="EMBL/GenBank/DDBJ databases">
        <title>Microcin producing Clostridium sp. JC272T.</title>
        <authorList>
            <person name="Jyothsna T."/>
            <person name="Sasikala C."/>
            <person name="Ramana C."/>
        </authorList>
    </citation>
    <scope>NUCLEOTIDE SEQUENCE [LARGE SCALE GENOMIC DNA]</scope>
    <source>
        <strain evidence="2 3">JC272</strain>
    </source>
</reference>
<dbReference type="Pfam" id="PF13588">
    <property type="entry name" value="HSDR_N_2"/>
    <property type="match status" value="1"/>
</dbReference>
<accession>A0A0M3DEU6</accession>
<comment type="caution">
    <text evidence="2">The sequence shown here is derived from an EMBL/GenBank/DDBJ whole genome shotgun (WGS) entry which is preliminary data.</text>
</comment>
<sequence>MSKELVKDRVIKYLMEDLFVPQEMIDTDVALSEFEEGAEGVIDIMVNVKDNEDFYAPVMIIKCLDEETPLQGEVAQEAVNFLEDVDNITLAGRAVLTNGNEMMYANWTGEEYDTEESLPEYDVMVKEFFEMEELVKEHEASHDCGCGEDHDHEDHECCGGHSHGEDHECCGGSCGCNHDNK</sequence>
<evidence type="ECO:0000313" key="2">
    <source>
        <dbReference type="EMBL" id="KKY00651.1"/>
    </source>
</evidence>
<name>A0A0M3DEU6_9FIRM</name>
<organism evidence="2 3">
    <name type="scientific">Paraclostridium benzoelyticum</name>
    <dbReference type="NCBI Taxonomy" id="1629550"/>
    <lineage>
        <taxon>Bacteria</taxon>
        <taxon>Bacillati</taxon>
        <taxon>Bacillota</taxon>
        <taxon>Clostridia</taxon>
        <taxon>Peptostreptococcales</taxon>
        <taxon>Peptostreptococcaceae</taxon>
        <taxon>Paraclostridium</taxon>
    </lineage>
</organism>
<dbReference type="InterPro" id="IPR029464">
    <property type="entry name" value="HSDR_N"/>
</dbReference>
<dbReference type="PATRIC" id="fig|1629550.3.peg.2017"/>
<feature type="domain" description="Type I restriction enzyme R protein N-terminal" evidence="1">
    <location>
        <begin position="4"/>
        <end position="111"/>
    </location>
</feature>
<dbReference type="EMBL" id="LBBT01000252">
    <property type="protein sequence ID" value="KKY00651.1"/>
    <property type="molecule type" value="Genomic_DNA"/>
</dbReference>
<dbReference type="AlphaFoldDB" id="A0A0M3DEU6"/>
<evidence type="ECO:0000259" key="1">
    <source>
        <dbReference type="Pfam" id="PF13588"/>
    </source>
</evidence>